<dbReference type="GO" id="GO:0004252">
    <property type="term" value="F:serine-type endopeptidase activity"/>
    <property type="evidence" value="ECO:0007669"/>
    <property type="project" value="InterPro"/>
</dbReference>
<keyword evidence="3" id="KW-0378">Hydrolase</keyword>
<accession>A0A8H3J279</accession>
<dbReference type="InterPro" id="IPR036852">
    <property type="entry name" value="Peptidase_S8/S53_dom_sf"/>
</dbReference>
<organism evidence="6 7">
    <name type="scientific">Imshaugia aleurites</name>
    <dbReference type="NCBI Taxonomy" id="172621"/>
    <lineage>
        <taxon>Eukaryota</taxon>
        <taxon>Fungi</taxon>
        <taxon>Dikarya</taxon>
        <taxon>Ascomycota</taxon>
        <taxon>Pezizomycotina</taxon>
        <taxon>Lecanoromycetes</taxon>
        <taxon>OSLEUM clade</taxon>
        <taxon>Lecanoromycetidae</taxon>
        <taxon>Lecanorales</taxon>
        <taxon>Lecanorineae</taxon>
        <taxon>Parmeliaceae</taxon>
        <taxon>Imshaugia</taxon>
    </lineage>
</organism>
<dbReference type="EMBL" id="CAJPDT010000118">
    <property type="protein sequence ID" value="CAF9939354.1"/>
    <property type="molecule type" value="Genomic_DNA"/>
</dbReference>
<dbReference type="PANTHER" id="PTHR43806:SF11">
    <property type="entry name" value="CEREVISIN-RELATED"/>
    <property type="match status" value="1"/>
</dbReference>
<dbReference type="CDD" id="cd00306">
    <property type="entry name" value="Peptidases_S8_S53"/>
    <property type="match status" value="1"/>
</dbReference>
<dbReference type="SUPFAM" id="SSF52743">
    <property type="entry name" value="Subtilisin-like"/>
    <property type="match status" value="1"/>
</dbReference>
<dbReference type="OrthoDB" id="1896086at2759"/>
<feature type="signal peptide" evidence="5">
    <location>
        <begin position="1"/>
        <end position="19"/>
    </location>
</feature>
<evidence type="ECO:0000313" key="7">
    <source>
        <dbReference type="Proteomes" id="UP000664534"/>
    </source>
</evidence>
<evidence type="ECO:0008006" key="8">
    <source>
        <dbReference type="Google" id="ProtNLM"/>
    </source>
</evidence>
<sequence length="819" mass="88242">MLFFSALSLLWLLLHNANASLSSSYLAAVQTASAKYQNSSLLIASGNSSSLANGTTLTTHAATTPERTHYDVWTVTSTDVDGNTNTFNRLVALGLSESEIYIVGAAPGLADVNLFQVTLTDEMYFEFVPEDGVLPGNVHLVVPTCVADCGTVTTESETITTIQKRGLTTFTREEPEISYISQPKMQADGVGANFADLNEEYVFDDSSGEGVTVYMLDTGAYPDHEEFVDISKSWKWAGPSYAKTVDGEYPAPEEGDWDNYHGTSELSKVAGEWLGVVKKPLVVVVRAPPPQDWGIVEWLQMINWIIENWRNVREDGRLPIGIICMANAFLTEEDLQTGEEEKALSDIADRLNQAVNEGLLPIASSGNEGGPVDAWPQLYRSTVNWRLDEEPFVTAPVPQLVIVGATDNTGLLLEISQTADFVDLTAPGKNIRVADGPTSESYGRVEERVAETVGLAVYLAGLASVNGQWTNPPSYADNVADVRAKLLELAYPRQLGNLAQYPKGLWNGVTDVGCVHGYGSALYQSRKRDSINGTCGYGAFSSSSTASTIASSATSSVSSIQQSSTASIIASSVTSSVSSTQQSSTASSLPTGSSGQGVYTNATFSQESMMLSLNQTGLMSSLGQLLDGLCPPYFQQDECLNKTDTIPNVYSYLAEIVDAGEVTVGVEDSGYTSEARRQSLLIMAATTLAQSASDCANVTYYEGSCHSERSDLAEREVGGSNACVGKDLWMCSYASNVLVMAFDETTTSFDYINLNIQFEQNKNGPSICADLAEALQLDEAMMVLFPEFDILWADIRVELGEATAICEDVERAIDFIDDS</sequence>
<keyword evidence="5" id="KW-0732">Signal</keyword>
<evidence type="ECO:0000256" key="2">
    <source>
        <dbReference type="ARBA" id="ARBA00022670"/>
    </source>
</evidence>
<proteinExistence type="inferred from homology"/>
<feature type="chain" id="PRO_5034963720" description="Peptidase S8/S53 domain-containing protein" evidence="5">
    <location>
        <begin position="20"/>
        <end position="819"/>
    </location>
</feature>
<evidence type="ECO:0000256" key="5">
    <source>
        <dbReference type="SAM" id="SignalP"/>
    </source>
</evidence>
<keyword evidence="7" id="KW-1185">Reference proteome</keyword>
<dbReference type="InterPro" id="IPR050131">
    <property type="entry name" value="Peptidase_S8_subtilisin-like"/>
</dbReference>
<dbReference type="GO" id="GO:0006508">
    <property type="term" value="P:proteolysis"/>
    <property type="evidence" value="ECO:0007669"/>
    <property type="project" value="UniProtKB-KW"/>
</dbReference>
<comment type="similarity">
    <text evidence="1">Belongs to the peptidase S8 family.</text>
</comment>
<dbReference type="Gene3D" id="3.40.50.200">
    <property type="entry name" value="Peptidase S8/S53 domain"/>
    <property type="match status" value="1"/>
</dbReference>
<reference evidence="6" key="1">
    <citation type="submission" date="2021-03" db="EMBL/GenBank/DDBJ databases">
        <authorList>
            <person name="Tagirdzhanova G."/>
        </authorList>
    </citation>
    <scope>NUCLEOTIDE SEQUENCE</scope>
</reference>
<keyword evidence="4" id="KW-0720">Serine protease</keyword>
<dbReference type="AlphaFoldDB" id="A0A8H3J279"/>
<comment type="caution">
    <text evidence="6">The sequence shown here is derived from an EMBL/GenBank/DDBJ whole genome shotgun (WGS) entry which is preliminary data.</text>
</comment>
<name>A0A8H3J279_9LECA</name>
<evidence type="ECO:0000313" key="6">
    <source>
        <dbReference type="EMBL" id="CAF9939354.1"/>
    </source>
</evidence>
<gene>
    <name evidence="6" type="ORF">IMSHALPRED_001307</name>
</gene>
<evidence type="ECO:0000256" key="1">
    <source>
        <dbReference type="ARBA" id="ARBA00011073"/>
    </source>
</evidence>
<keyword evidence="2" id="KW-0645">Protease</keyword>
<protein>
    <recommendedName>
        <fullName evidence="8">Peptidase S8/S53 domain-containing protein</fullName>
    </recommendedName>
</protein>
<evidence type="ECO:0000256" key="3">
    <source>
        <dbReference type="ARBA" id="ARBA00022801"/>
    </source>
</evidence>
<evidence type="ECO:0000256" key="4">
    <source>
        <dbReference type="ARBA" id="ARBA00022825"/>
    </source>
</evidence>
<dbReference type="Proteomes" id="UP000664534">
    <property type="component" value="Unassembled WGS sequence"/>
</dbReference>
<dbReference type="PANTHER" id="PTHR43806">
    <property type="entry name" value="PEPTIDASE S8"/>
    <property type="match status" value="1"/>
</dbReference>